<dbReference type="Proteomes" id="UP000703269">
    <property type="component" value="Unassembled WGS sequence"/>
</dbReference>
<evidence type="ECO:0000313" key="2">
    <source>
        <dbReference type="Proteomes" id="UP000703269"/>
    </source>
</evidence>
<reference evidence="1 2" key="1">
    <citation type="submission" date="2021-08" db="EMBL/GenBank/DDBJ databases">
        <title>Draft Genome Sequence of Phanerochaete sordida strain YK-624.</title>
        <authorList>
            <person name="Mori T."/>
            <person name="Dohra H."/>
            <person name="Suzuki T."/>
            <person name="Kawagishi H."/>
            <person name="Hirai H."/>
        </authorList>
    </citation>
    <scope>NUCLEOTIDE SEQUENCE [LARGE SCALE GENOMIC DNA]</scope>
    <source>
        <strain evidence="1 2">YK-624</strain>
    </source>
</reference>
<organism evidence="1 2">
    <name type="scientific">Phanerochaete sordida</name>
    <dbReference type="NCBI Taxonomy" id="48140"/>
    <lineage>
        <taxon>Eukaryota</taxon>
        <taxon>Fungi</taxon>
        <taxon>Dikarya</taxon>
        <taxon>Basidiomycota</taxon>
        <taxon>Agaricomycotina</taxon>
        <taxon>Agaricomycetes</taxon>
        <taxon>Polyporales</taxon>
        <taxon>Phanerochaetaceae</taxon>
        <taxon>Phanerochaete</taxon>
    </lineage>
</organism>
<name>A0A9P3GRV5_9APHY</name>
<dbReference type="AlphaFoldDB" id="A0A9P3GRV5"/>
<dbReference type="EMBL" id="BPQB01000086">
    <property type="protein sequence ID" value="GJE98340.1"/>
    <property type="molecule type" value="Genomic_DNA"/>
</dbReference>
<dbReference type="OrthoDB" id="425354at2759"/>
<evidence type="ECO:0000313" key="1">
    <source>
        <dbReference type="EMBL" id="GJE98340.1"/>
    </source>
</evidence>
<accession>A0A9P3GRV5</accession>
<protein>
    <submittedName>
        <fullName evidence="1">Uncharacterized protein</fullName>
    </submittedName>
</protein>
<sequence length="186" mass="19894">MSVPATMSTLNFSGVYTHNQSLSDVSSFASMGFPEAVLQALAKSSETGKLTVEHTTAGGIETLVYEYTYTSEADGAQSMRDSLVLGASERTVEFPTGPTAMAAARAAPKDLEDAALAGGWDKDTEEHGVVVIDTRSLGDDKWAHKMAQGFQEADGERHMVRNMVITTADGEKHTARLVFDYQGPAN</sequence>
<proteinExistence type="predicted"/>
<gene>
    <name evidence="1" type="ORF">PsYK624_145680</name>
</gene>
<comment type="caution">
    <text evidence="1">The sequence shown here is derived from an EMBL/GenBank/DDBJ whole genome shotgun (WGS) entry which is preliminary data.</text>
</comment>
<keyword evidence="2" id="KW-1185">Reference proteome</keyword>